<sequence length="95" mass="10959">MLDTSLTETPIQTFFRDEPSHSSYDLQCEHVVSVTFAAKGKQHLIVNQERVFIDRKFFQEGKKTSHPHSRAPLAILHLNRAIDLDCSTKTWPRLP</sequence>
<keyword evidence="3" id="KW-1185">Reference proteome</keyword>
<comment type="caution">
    <text evidence="1">The sequence shown here is derived from an EMBL/GenBank/DDBJ whole genome shotgun (WGS) entry which is preliminary data.</text>
</comment>
<proteinExistence type="predicted"/>
<evidence type="ECO:0000313" key="3">
    <source>
        <dbReference type="Proteomes" id="UP001054837"/>
    </source>
</evidence>
<accession>A0AAV4M5T5</accession>
<dbReference type="EMBL" id="BPLQ01011204">
    <property type="protein sequence ID" value="GIY56574.1"/>
    <property type="molecule type" value="Genomic_DNA"/>
</dbReference>
<organism evidence="1 3">
    <name type="scientific">Caerostris darwini</name>
    <dbReference type="NCBI Taxonomy" id="1538125"/>
    <lineage>
        <taxon>Eukaryota</taxon>
        <taxon>Metazoa</taxon>
        <taxon>Ecdysozoa</taxon>
        <taxon>Arthropoda</taxon>
        <taxon>Chelicerata</taxon>
        <taxon>Arachnida</taxon>
        <taxon>Araneae</taxon>
        <taxon>Araneomorphae</taxon>
        <taxon>Entelegynae</taxon>
        <taxon>Araneoidea</taxon>
        <taxon>Araneidae</taxon>
        <taxon>Caerostris</taxon>
    </lineage>
</organism>
<gene>
    <name evidence="2" type="ORF">CDAR_220571</name>
    <name evidence="1" type="ORF">CDAR_370391</name>
</gene>
<reference evidence="1 3" key="1">
    <citation type="submission" date="2021-06" db="EMBL/GenBank/DDBJ databases">
        <title>Caerostris darwini draft genome.</title>
        <authorList>
            <person name="Kono N."/>
            <person name="Arakawa K."/>
        </authorList>
    </citation>
    <scope>NUCLEOTIDE SEQUENCE [LARGE SCALE GENOMIC DNA]</scope>
</reference>
<evidence type="ECO:0000313" key="1">
    <source>
        <dbReference type="EMBL" id="GIX67822.1"/>
    </source>
</evidence>
<dbReference type="AlphaFoldDB" id="A0AAV4M5T5"/>
<dbReference type="Proteomes" id="UP001054837">
    <property type="component" value="Unassembled WGS sequence"/>
</dbReference>
<protein>
    <submittedName>
        <fullName evidence="1">Uncharacterized protein</fullName>
    </submittedName>
</protein>
<evidence type="ECO:0000313" key="2">
    <source>
        <dbReference type="EMBL" id="GIY56574.1"/>
    </source>
</evidence>
<name>A0AAV4M5T5_9ARAC</name>
<dbReference type="EMBL" id="BPLQ01000125">
    <property type="protein sequence ID" value="GIX67822.1"/>
    <property type="molecule type" value="Genomic_DNA"/>
</dbReference>